<sequence length="362" mass="41707">MAPIQMIDEKPIMDQIHEYENLVADAPSEGMKMCEILQANVLPEKFPPMWSEYRNHLKHKKRDLTLQELIGHMRTEKANSLKDKATSLSSLTVKDNLVESSRSKDRFHQNKRKRFQKNNQHKLFKGPDEANQVENKNDEVLDTGTSRHFCSNKTLFHELVDAMDDERVFIRNSTAVEVLGKGYLSDSIETIEETKRFSSAQFDMKDLGEVDGARTPYDQSMFLKKNKGDTVSHVEYVKIIGSVMFLMNYTRSDIVYAGTMNLSLHFNNFPAVLEGYCDANWVTDNDEVKKQSGWKTYYDMCPCGGQLYQCPSTVIPRLPLEMPRNMPTMAKGGIFASAWSSKKIPEEWDNLFRLCEIREELD</sequence>
<feature type="region of interest" description="Disordered" evidence="1">
    <location>
        <begin position="99"/>
        <end position="132"/>
    </location>
</feature>
<evidence type="ECO:0000256" key="1">
    <source>
        <dbReference type="SAM" id="MobiDB-lite"/>
    </source>
</evidence>
<feature type="compositionally biased region" description="Basic residues" evidence="1">
    <location>
        <begin position="109"/>
        <end position="124"/>
    </location>
</feature>
<reference evidence="2" key="2">
    <citation type="journal article" date="2024" name="Plant">
        <title>Genomic evolution and insights into agronomic trait innovations of Sesamum species.</title>
        <authorList>
            <person name="Miao H."/>
            <person name="Wang L."/>
            <person name="Qu L."/>
            <person name="Liu H."/>
            <person name="Sun Y."/>
            <person name="Le M."/>
            <person name="Wang Q."/>
            <person name="Wei S."/>
            <person name="Zheng Y."/>
            <person name="Lin W."/>
            <person name="Duan Y."/>
            <person name="Cao H."/>
            <person name="Xiong S."/>
            <person name="Wang X."/>
            <person name="Wei L."/>
            <person name="Li C."/>
            <person name="Ma Q."/>
            <person name="Ju M."/>
            <person name="Zhao R."/>
            <person name="Li G."/>
            <person name="Mu C."/>
            <person name="Tian Q."/>
            <person name="Mei H."/>
            <person name="Zhang T."/>
            <person name="Gao T."/>
            <person name="Zhang H."/>
        </authorList>
    </citation>
    <scope>NUCLEOTIDE SEQUENCE</scope>
    <source>
        <strain evidence="2">KEN8</strain>
    </source>
</reference>
<dbReference type="PANTHER" id="PTHR47592:SF30">
    <property type="entry name" value="CCHC-TYPE DOMAIN-CONTAINING PROTEIN"/>
    <property type="match status" value="1"/>
</dbReference>
<dbReference type="PANTHER" id="PTHR47592">
    <property type="entry name" value="PBF68 PROTEIN"/>
    <property type="match status" value="1"/>
</dbReference>
<dbReference type="EMBL" id="JACGWM010000014">
    <property type="protein sequence ID" value="KAL0328143.1"/>
    <property type="molecule type" value="Genomic_DNA"/>
</dbReference>
<reference evidence="2" key="1">
    <citation type="submission" date="2020-06" db="EMBL/GenBank/DDBJ databases">
        <authorList>
            <person name="Li T."/>
            <person name="Hu X."/>
            <person name="Zhang T."/>
            <person name="Song X."/>
            <person name="Zhang H."/>
            <person name="Dai N."/>
            <person name="Sheng W."/>
            <person name="Hou X."/>
            <person name="Wei L."/>
        </authorList>
    </citation>
    <scope>NUCLEOTIDE SEQUENCE</scope>
    <source>
        <strain evidence="2">KEN8</strain>
        <tissue evidence="2">Leaf</tissue>
    </source>
</reference>
<protein>
    <submittedName>
        <fullName evidence="2">Uncharacterized protein</fullName>
    </submittedName>
</protein>
<evidence type="ECO:0000313" key="2">
    <source>
        <dbReference type="EMBL" id="KAL0328143.1"/>
    </source>
</evidence>
<comment type="caution">
    <text evidence="2">The sequence shown here is derived from an EMBL/GenBank/DDBJ whole genome shotgun (WGS) entry which is preliminary data.</text>
</comment>
<accession>A0AAW2MAZ1</accession>
<proteinExistence type="predicted"/>
<organism evidence="2">
    <name type="scientific">Sesamum calycinum</name>
    <dbReference type="NCBI Taxonomy" id="2727403"/>
    <lineage>
        <taxon>Eukaryota</taxon>
        <taxon>Viridiplantae</taxon>
        <taxon>Streptophyta</taxon>
        <taxon>Embryophyta</taxon>
        <taxon>Tracheophyta</taxon>
        <taxon>Spermatophyta</taxon>
        <taxon>Magnoliopsida</taxon>
        <taxon>eudicotyledons</taxon>
        <taxon>Gunneridae</taxon>
        <taxon>Pentapetalae</taxon>
        <taxon>asterids</taxon>
        <taxon>lamiids</taxon>
        <taxon>Lamiales</taxon>
        <taxon>Pedaliaceae</taxon>
        <taxon>Sesamum</taxon>
    </lineage>
</organism>
<name>A0AAW2MAZ1_9LAMI</name>
<gene>
    <name evidence="2" type="ORF">Scaly_2246900</name>
</gene>
<dbReference type="AlphaFoldDB" id="A0AAW2MAZ1"/>